<dbReference type="InterPro" id="IPR029045">
    <property type="entry name" value="ClpP/crotonase-like_dom_sf"/>
</dbReference>
<keyword evidence="11" id="KW-1185">Reference proteome</keyword>
<evidence type="ECO:0000256" key="7">
    <source>
        <dbReference type="PIRSR" id="PIRSR001217-1"/>
    </source>
</evidence>
<gene>
    <name evidence="10" type="primary">sppA</name>
    <name evidence="10" type="ORF">BPO_2037</name>
</gene>
<name>A0AAU0F391_9FLAO</name>
<reference evidence="10" key="1">
    <citation type="submission" date="2023-10" db="EMBL/GenBank/DDBJ databases">
        <title>Characterization and whole genome sequencing of a novel strain of Bergeyella porcorum QD2021 isolated from pig.</title>
        <authorList>
            <person name="Liu G."/>
            <person name="Chen C."/>
            <person name="Han X."/>
        </authorList>
    </citation>
    <scope>NUCLEOTIDE SEQUENCE</scope>
    <source>
        <strain evidence="10">QD2021</strain>
    </source>
</reference>
<dbReference type="SUPFAM" id="SSF52096">
    <property type="entry name" value="ClpP/crotonase"/>
    <property type="match status" value="2"/>
</dbReference>
<dbReference type="KEGG" id="bpor:BPO_2037"/>
<accession>A0AAU0F391</accession>
<evidence type="ECO:0000256" key="8">
    <source>
        <dbReference type="SAM" id="Phobius"/>
    </source>
</evidence>
<protein>
    <submittedName>
        <fullName evidence="10">Signal peptide peptidase SppA</fullName>
    </submittedName>
</protein>
<evidence type="ECO:0000313" key="10">
    <source>
        <dbReference type="EMBL" id="WOC52684.1"/>
    </source>
</evidence>
<keyword evidence="3" id="KW-0645">Protease</keyword>
<evidence type="ECO:0000256" key="2">
    <source>
        <dbReference type="ARBA" id="ARBA00008683"/>
    </source>
</evidence>
<comment type="subcellular location">
    <subcellularLocation>
        <location evidence="1">Membrane</location>
    </subcellularLocation>
</comment>
<organism evidence="10 11">
    <name type="scientific">Bergeyella porcorum</name>
    <dbReference type="NCBI Taxonomy" id="1735111"/>
    <lineage>
        <taxon>Bacteria</taxon>
        <taxon>Pseudomonadati</taxon>
        <taxon>Bacteroidota</taxon>
        <taxon>Flavobacteriia</taxon>
        <taxon>Flavobacteriales</taxon>
        <taxon>Weeksellaceae</taxon>
        <taxon>Bergeyella</taxon>
    </lineage>
</organism>
<dbReference type="EMBL" id="CP136426">
    <property type="protein sequence ID" value="WOC52684.1"/>
    <property type="molecule type" value="Genomic_DNA"/>
</dbReference>
<dbReference type="RefSeq" id="WP_327984043.1">
    <property type="nucleotide sequence ID" value="NZ_CP136426.1"/>
</dbReference>
<keyword evidence="6 8" id="KW-0472">Membrane</keyword>
<dbReference type="InterPro" id="IPR047217">
    <property type="entry name" value="S49_SppA_67K_type_N"/>
</dbReference>
<dbReference type="InterPro" id="IPR004634">
    <property type="entry name" value="Pept_S49_pIV"/>
</dbReference>
<evidence type="ECO:0000259" key="9">
    <source>
        <dbReference type="Pfam" id="PF01343"/>
    </source>
</evidence>
<feature type="active site" description="Proton donor/acceptor" evidence="7">
    <location>
        <position position="190"/>
    </location>
</feature>
<evidence type="ECO:0000256" key="1">
    <source>
        <dbReference type="ARBA" id="ARBA00004370"/>
    </source>
</evidence>
<proteinExistence type="inferred from homology"/>
<dbReference type="CDD" id="cd07018">
    <property type="entry name" value="S49_SppA_67K_type"/>
    <property type="match status" value="1"/>
</dbReference>
<feature type="transmembrane region" description="Helical" evidence="8">
    <location>
        <begin position="12"/>
        <end position="36"/>
    </location>
</feature>
<keyword evidence="4" id="KW-0378">Hydrolase</keyword>
<feature type="domain" description="Peptidase S49" evidence="9">
    <location>
        <begin position="122"/>
        <end position="273"/>
    </location>
</feature>
<sequence>MKSFFKNVLANIVAIFLVFFAGFFFFVMMMIIGSIGGDNIKVRDKSILTLTQNTNITDSPLESQPDFLFGDNSVSNVMAYDIVEAIKKAKSDDKIQGISIESDFINAGITQLSEVRNALEDFKKSGKFVYAYGNNVSQSSYFLSSVADQYFLNPVGMVELKGLSTEVGYLKDFMDKYGIGVQVLRHGKYKSAVETYMRSSISEENKEQLSTLLNDLWGEMSAKMSKSRKMSQNQLNLVADSLHGMLTENNIEHRLVDRLIHKSQYDELLRKKLNLKEKDKLNKISFAKYTESFKEEQSSDEEIAVLYASGAIYNGKGYDGIYADTFIKEIKELKDNEDVKAIVLRINSPGGSANASEEILNELQLLKAKKPLVISFGDYAASGGYYIAMAGEKIYSEPMTLTGSIGVFGVLFNVKDIANRNGFHTDVVSTNANANYYSIFQGLSPHGEKMMSKSIEQTYSTFVNHVMKNRKMTFEQVDNLGGGRVWSGIRAKENGLVDELGSLNDAIAYASKKAGLKKHSVKSYPAEISYIEQLMKDFQSEEDLEMKLVKKKLGKDHYMLFKTLTNTSAENRIMMQTPYTIKY</sequence>
<dbReference type="GO" id="GO:0008236">
    <property type="term" value="F:serine-type peptidase activity"/>
    <property type="evidence" value="ECO:0007669"/>
    <property type="project" value="UniProtKB-KW"/>
</dbReference>
<dbReference type="GO" id="GO:0006465">
    <property type="term" value="P:signal peptide processing"/>
    <property type="evidence" value="ECO:0007669"/>
    <property type="project" value="InterPro"/>
</dbReference>
<keyword evidence="8" id="KW-1133">Transmembrane helix</keyword>
<keyword evidence="5" id="KW-0720">Serine protease</keyword>
<dbReference type="Gene3D" id="6.20.330.10">
    <property type="match status" value="1"/>
</dbReference>
<feature type="active site" description="Nucleophile" evidence="7">
    <location>
        <position position="382"/>
    </location>
</feature>
<dbReference type="PANTHER" id="PTHR33209">
    <property type="entry name" value="PROTEASE 4"/>
    <property type="match status" value="1"/>
</dbReference>
<evidence type="ECO:0000256" key="3">
    <source>
        <dbReference type="ARBA" id="ARBA00022670"/>
    </source>
</evidence>
<dbReference type="InterPro" id="IPR002142">
    <property type="entry name" value="Peptidase_S49"/>
</dbReference>
<dbReference type="InterPro" id="IPR047272">
    <property type="entry name" value="S49_SppA_C"/>
</dbReference>
<dbReference type="Pfam" id="PF01343">
    <property type="entry name" value="Peptidase_S49"/>
    <property type="match status" value="2"/>
</dbReference>
<comment type="similarity">
    <text evidence="2">Belongs to the peptidase S49 family.</text>
</comment>
<dbReference type="PANTHER" id="PTHR33209:SF1">
    <property type="entry name" value="PEPTIDASE S49 DOMAIN-CONTAINING PROTEIN"/>
    <property type="match status" value="1"/>
</dbReference>
<dbReference type="CDD" id="cd07023">
    <property type="entry name" value="S49_Sppa_N_C"/>
    <property type="match status" value="1"/>
</dbReference>
<evidence type="ECO:0000256" key="5">
    <source>
        <dbReference type="ARBA" id="ARBA00022825"/>
    </source>
</evidence>
<dbReference type="NCBIfam" id="TIGR00706">
    <property type="entry name" value="SppA_dom"/>
    <property type="match status" value="1"/>
</dbReference>
<dbReference type="GO" id="GO:0016020">
    <property type="term" value="C:membrane"/>
    <property type="evidence" value="ECO:0007669"/>
    <property type="project" value="UniProtKB-SubCell"/>
</dbReference>
<feature type="domain" description="Peptidase S49" evidence="9">
    <location>
        <begin position="365"/>
        <end position="516"/>
    </location>
</feature>
<dbReference type="InterPro" id="IPR004635">
    <property type="entry name" value="Pept_S49_SppA"/>
</dbReference>
<dbReference type="Proteomes" id="UP001432059">
    <property type="component" value="Chromosome"/>
</dbReference>
<dbReference type="NCBIfam" id="TIGR00705">
    <property type="entry name" value="SppA_67K"/>
    <property type="match status" value="1"/>
</dbReference>
<dbReference type="Gene3D" id="3.90.226.10">
    <property type="entry name" value="2-enoyl-CoA Hydratase, Chain A, domain 1"/>
    <property type="match status" value="3"/>
</dbReference>
<evidence type="ECO:0000256" key="4">
    <source>
        <dbReference type="ARBA" id="ARBA00022801"/>
    </source>
</evidence>
<dbReference type="AlphaFoldDB" id="A0AAU0F391"/>
<dbReference type="PIRSF" id="PIRSF001217">
    <property type="entry name" value="Protease_4_SppA"/>
    <property type="match status" value="1"/>
</dbReference>
<keyword evidence="8" id="KW-0812">Transmembrane</keyword>
<evidence type="ECO:0000313" key="11">
    <source>
        <dbReference type="Proteomes" id="UP001432059"/>
    </source>
</evidence>
<evidence type="ECO:0000256" key="6">
    <source>
        <dbReference type="ARBA" id="ARBA00023136"/>
    </source>
</evidence>